<dbReference type="PANTHER" id="PTHR35867:SF1">
    <property type="entry name" value="PROTEIN RSEC"/>
    <property type="match status" value="1"/>
</dbReference>
<dbReference type="OrthoDB" id="307768at2"/>
<evidence type="ECO:0000313" key="3">
    <source>
        <dbReference type="Proteomes" id="UP000243819"/>
    </source>
</evidence>
<proteinExistence type="predicted"/>
<dbReference type="InterPro" id="IPR026268">
    <property type="entry name" value="RseC"/>
</dbReference>
<dbReference type="AlphaFoldDB" id="A0A1I0ASJ1"/>
<keyword evidence="3" id="KW-1185">Reference proteome</keyword>
<dbReference type="Proteomes" id="UP000243819">
    <property type="component" value="Unassembled WGS sequence"/>
</dbReference>
<reference evidence="3" key="1">
    <citation type="submission" date="2016-10" db="EMBL/GenBank/DDBJ databases">
        <authorList>
            <person name="Varghese N."/>
            <person name="Submissions S."/>
        </authorList>
    </citation>
    <scope>NUCLEOTIDE SEQUENCE [LARGE SCALE GENOMIC DNA]</scope>
    <source>
        <strain evidence="3">DSM 13577</strain>
    </source>
</reference>
<feature type="transmembrane region" description="Helical" evidence="1">
    <location>
        <begin position="69"/>
        <end position="89"/>
    </location>
</feature>
<name>A0A1I0ASJ1_9FIRM</name>
<gene>
    <name evidence="2" type="ORF">SAMN03080614_102619</name>
</gene>
<evidence type="ECO:0000313" key="2">
    <source>
        <dbReference type="EMBL" id="SES97342.1"/>
    </source>
</evidence>
<dbReference type="EMBL" id="FOIF01000026">
    <property type="protein sequence ID" value="SES97342.1"/>
    <property type="molecule type" value="Genomic_DNA"/>
</dbReference>
<dbReference type="PIRSF" id="PIRSF004923">
    <property type="entry name" value="RseC"/>
    <property type="match status" value="1"/>
</dbReference>
<keyword evidence="1" id="KW-1133">Transmembrane helix</keyword>
<dbReference type="Pfam" id="PF04246">
    <property type="entry name" value="RseC_MucC"/>
    <property type="match status" value="1"/>
</dbReference>
<protein>
    <submittedName>
        <fullName evidence="2">Positive regulator of sigma(E), RseC/MucC</fullName>
    </submittedName>
</protein>
<evidence type="ECO:0000256" key="1">
    <source>
        <dbReference type="SAM" id="Phobius"/>
    </source>
</evidence>
<dbReference type="PANTHER" id="PTHR35867">
    <property type="entry name" value="PROTEIN RSEC"/>
    <property type="match status" value="1"/>
</dbReference>
<keyword evidence="1" id="KW-0812">Transmembrane</keyword>
<organism evidence="2 3">
    <name type="scientific">Anaerobranca gottschalkii DSM 13577</name>
    <dbReference type="NCBI Taxonomy" id="1120990"/>
    <lineage>
        <taxon>Bacteria</taxon>
        <taxon>Bacillati</taxon>
        <taxon>Bacillota</taxon>
        <taxon>Clostridia</taxon>
        <taxon>Eubacteriales</taxon>
        <taxon>Proteinivoracaceae</taxon>
        <taxon>Anaerobranca</taxon>
    </lineage>
</organism>
<accession>A0A1I0ASJ1</accession>
<sequence length="143" mass="15907">MKQVGRIIKVDGEMAEVLIKRHTACEKCGGCNLGTDKGNTIRAKNSIKAQVGDKVYINMENIGVLKAAAIMYILPLVAMIIGFMFFYYGAEIFGNVDSREVWGILFGFAFLIGSFLVIRKFEPKFAQNALYHPEITGFALDDE</sequence>
<dbReference type="STRING" id="1120990.SAMN03080614_102619"/>
<dbReference type="InterPro" id="IPR007359">
    <property type="entry name" value="SigmaE_reg_RseC_MucC"/>
</dbReference>
<feature type="transmembrane region" description="Helical" evidence="1">
    <location>
        <begin position="101"/>
        <end position="118"/>
    </location>
</feature>
<keyword evidence="1" id="KW-0472">Membrane</keyword>